<accession>A0A927MAC1</accession>
<reference evidence="1" key="1">
    <citation type="submission" date="2020-10" db="EMBL/GenBank/DDBJ databases">
        <title>Sequencing the genomes of 1000 actinobacteria strains.</title>
        <authorList>
            <person name="Klenk H.-P."/>
        </authorList>
    </citation>
    <scope>NUCLEOTIDE SEQUENCE</scope>
    <source>
        <strain evidence="1">DSM 46832</strain>
    </source>
</reference>
<dbReference type="EC" id="6.1.1.15" evidence="1"/>
<comment type="caution">
    <text evidence="1">The sequence shown here is derived from an EMBL/GenBank/DDBJ whole genome shotgun (WGS) entry which is preliminary data.</text>
</comment>
<dbReference type="GO" id="GO:0004827">
    <property type="term" value="F:proline-tRNA ligase activity"/>
    <property type="evidence" value="ECO:0007669"/>
    <property type="project" value="UniProtKB-EC"/>
</dbReference>
<organism evidence="1 2">
    <name type="scientific">Plantactinospora soyae</name>
    <dbReference type="NCBI Taxonomy" id="1544732"/>
    <lineage>
        <taxon>Bacteria</taxon>
        <taxon>Bacillati</taxon>
        <taxon>Actinomycetota</taxon>
        <taxon>Actinomycetes</taxon>
        <taxon>Micromonosporales</taxon>
        <taxon>Micromonosporaceae</taxon>
        <taxon>Plantactinospora</taxon>
    </lineage>
</organism>
<name>A0A927MAC1_9ACTN</name>
<sequence>MSAPYHRALVEAELIAATAYPGGITVWRSRGLRLVAALVEQFRAEVASVTPAVPVHHGFLQSLADYRRVFPTYTNVFTAGEHVLRADNMHTNVAHIRASGQGPVVSANGLIRSLRGGPAPLFRERHIWPAIQLNDVVPRSVAVSRLAHYAGALERTLARAGLPAITIETGPIGGYGRLTYLTVASLPDGRPTIVATAYVMADRYREALAVPGDVIDVGFTGKVIALLAMHHRDRIGLQLPSRLAPVQVGVVSSGPLAARWLDSLGRAGLRVEVVSLPVASDTAGRRARAERRLLRLGVPVVVGLRENRPDVRVTTRRPLTRECVDDLPTAERLAQLLEAHDRRQAELAGERFRRGLRATGLIRGICPACAGEQGARVYGWIRPSRPVACTTCQRPGTEALVTDSGRFY</sequence>
<dbReference type="EMBL" id="JADBEB010000001">
    <property type="protein sequence ID" value="MBE1489521.1"/>
    <property type="molecule type" value="Genomic_DNA"/>
</dbReference>
<evidence type="ECO:0000313" key="2">
    <source>
        <dbReference type="Proteomes" id="UP000649753"/>
    </source>
</evidence>
<evidence type="ECO:0000313" key="1">
    <source>
        <dbReference type="EMBL" id="MBE1489521.1"/>
    </source>
</evidence>
<keyword evidence="2" id="KW-1185">Reference proteome</keyword>
<proteinExistence type="predicted"/>
<dbReference type="Proteomes" id="UP000649753">
    <property type="component" value="Unassembled WGS sequence"/>
</dbReference>
<protein>
    <submittedName>
        <fullName evidence="1">Prolyl-tRNA synthetase</fullName>
        <ecNumber evidence="1">6.1.1.15</ecNumber>
    </submittedName>
</protein>
<dbReference type="AlphaFoldDB" id="A0A927MAC1"/>
<gene>
    <name evidence="1" type="ORF">H4W31_005159</name>
</gene>
<keyword evidence="1" id="KW-0436">Ligase</keyword>
<dbReference type="RefSeq" id="WP_192768987.1">
    <property type="nucleotide sequence ID" value="NZ_JADBEB010000001.1"/>
</dbReference>